<proteinExistence type="predicted"/>
<name>A0A0J8A1X3_BETVV</name>
<evidence type="ECO:0000313" key="1">
    <source>
        <dbReference type="EMBL" id="KMS82306.1"/>
    </source>
</evidence>
<gene>
    <name evidence="1" type="ORF">BVRB_034000</name>
</gene>
<accession>A0A0J8A1X3</accession>
<dbReference type="AlphaFoldDB" id="A0A0J8A1X3"/>
<feature type="non-terminal residue" evidence="1">
    <location>
        <position position="1"/>
    </location>
</feature>
<sequence length="76" mass="8409">SNSADCLEEAHVGVSPLDLQVPDTGETIRHNSYSIHDYSELSSFNNLFAPSFDPNLDVDFDKILLARVWSISELVG</sequence>
<dbReference type="Proteomes" id="UP000035740">
    <property type="component" value="Unassembled WGS sequence"/>
</dbReference>
<reference evidence="1 2" key="1">
    <citation type="journal article" date="2014" name="Nature">
        <title>The genome of the recently domesticated crop plant sugar beet (Beta vulgaris).</title>
        <authorList>
            <person name="Dohm J.C."/>
            <person name="Minoche A.E."/>
            <person name="Holtgrawe D."/>
            <person name="Capella-Gutierrez S."/>
            <person name="Zakrzewski F."/>
            <person name="Tafer H."/>
            <person name="Rupp O."/>
            <person name="Sorensen T.R."/>
            <person name="Stracke R."/>
            <person name="Reinhardt R."/>
            <person name="Goesmann A."/>
            <person name="Kraft T."/>
            <person name="Schulz B."/>
            <person name="Stadler P.F."/>
            <person name="Schmidt T."/>
            <person name="Gabaldon T."/>
            <person name="Lehrach H."/>
            <person name="Weisshaar B."/>
            <person name="Himmelbauer H."/>
        </authorList>
    </citation>
    <scope>NUCLEOTIDE SEQUENCE [LARGE SCALE GENOMIC DNA]</scope>
    <source>
        <tissue evidence="1">Taproot</tissue>
    </source>
</reference>
<protein>
    <submittedName>
        <fullName evidence="1">Uncharacterized protein</fullName>
    </submittedName>
</protein>
<dbReference type="EMBL" id="KQ105893">
    <property type="protein sequence ID" value="KMS82306.1"/>
    <property type="molecule type" value="Genomic_DNA"/>
</dbReference>
<dbReference type="Gramene" id="KMS82306">
    <property type="protein sequence ID" value="KMS82306"/>
    <property type="gene ID" value="BVRB_034000"/>
</dbReference>
<keyword evidence="2" id="KW-1185">Reference proteome</keyword>
<evidence type="ECO:0000313" key="2">
    <source>
        <dbReference type="Proteomes" id="UP000035740"/>
    </source>
</evidence>
<organism evidence="1 2">
    <name type="scientific">Beta vulgaris subsp. vulgaris</name>
    <name type="common">Beet</name>
    <dbReference type="NCBI Taxonomy" id="3555"/>
    <lineage>
        <taxon>Eukaryota</taxon>
        <taxon>Viridiplantae</taxon>
        <taxon>Streptophyta</taxon>
        <taxon>Embryophyta</taxon>
        <taxon>Tracheophyta</taxon>
        <taxon>Spermatophyta</taxon>
        <taxon>Magnoliopsida</taxon>
        <taxon>eudicotyledons</taxon>
        <taxon>Gunneridae</taxon>
        <taxon>Pentapetalae</taxon>
        <taxon>Caryophyllales</taxon>
        <taxon>Chenopodiaceae</taxon>
        <taxon>Betoideae</taxon>
        <taxon>Beta</taxon>
    </lineage>
</organism>